<evidence type="ECO:0000313" key="4">
    <source>
        <dbReference type="Proteomes" id="UP000766629"/>
    </source>
</evidence>
<dbReference type="RefSeq" id="WP_222508379.1">
    <property type="nucleotide sequence ID" value="NZ_JAHVJA010000004.1"/>
</dbReference>
<evidence type="ECO:0000313" key="3">
    <source>
        <dbReference type="EMBL" id="MBY6139970.1"/>
    </source>
</evidence>
<sequence>MTKQLAVINVIAWAGFWAFGYLALTAESYSETQVVTAALLASAGLITGIIAYLRLVRGSERSGYAKPSNRMTRDQRDAAQAQWGQIE</sequence>
<keyword evidence="2" id="KW-0472">Membrane</keyword>
<reference evidence="3 4" key="1">
    <citation type="submission" date="2021-06" db="EMBL/GenBank/DDBJ databases">
        <title>50 bacteria genomes isolated from Dapeng, Shenzhen, China.</title>
        <authorList>
            <person name="Zheng W."/>
            <person name="Yu S."/>
            <person name="Huang Y."/>
        </authorList>
    </citation>
    <scope>NUCLEOTIDE SEQUENCE [LARGE SCALE GENOMIC DNA]</scope>
    <source>
        <strain evidence="3 4">DP1N14-2</strain>
    </source>
</reference>
<comment type="caution">
    <text evidence="3">The sequence shown here is derived from an EMBL/GenBank/DDBJ whole genome shotgun (WGS) entry which is preliminary data.</text>
</comment>
<keyword evidence="2" id="KW-1133">Transmembrane helix</keyword>
<gene>
    <name evidence="3" type="ORF">KUV26_11030</name>
</gene>
<proteinExistence type="predicted"/>
<feature type="region of interest" description="Disordered" evidence="1">
    <location>
        <begin position="62"/>
        <end position="87"/>
    </location>
</feature>
<dbReference type="EMBL" id="JAHVJA010000004">
    <property type="protein sequence ID" value="MBY6139970.1"/>
    <property type="molecule type" value="Genomic_DNA"/>
</dbReference>
<evidence type="ECO:0000256" key="1">
    <source>
        <dbReference type="SAM" id="MobiDB-lite"/>
    </source>
</evidence>
<evidence type="ECO:0000256" key="2">
    <source>
        <dbReference type="SAM" id="Phobius"/>
    </source>
</evidence>
<protein>
    <submittedName>
        <fullName evidence="3">Uncharacterized protein</fullName>
    </submittedName>
</protein>
<keyword evidence="4" id="KW-1185">Reference proteome</keyword>
<feature type="transmembrane region" description="Helical" evidence="2">
    <location>
        <begin position="36"/>
        <end position="56"/>
    </location>
</feature>
<dbReference type="Proteomes" id="UP000766629">
    <property type="component" value="Unassembled WGS sequence"/>
</dbReference>
<organism evidence="3 4">
    <name type="scientific">Leisingera daeponensis</name>
    <dbReference type="NCBI Taxonomy" id="405746"/>
    <lineage>
        <taxon>Bacteria</taxon>
        <taxon>Pseudomonadati</taxon>
        <taxon>Pseudomonadota</taxon>
        <taxon>Alphaproteobacteria</taxon>
        <taxon>Rhodobacterales</taxon>
        <taxon>Roseobacteraceae</taxon>
        <taxon>Leisingera</taxon>
    </lineage>
</organism>
<feature type="transmembrane region" description="Helical" evidence="2">
    <location>
        <begin position="7"/>
        <end position="24"/>
    </location>
</feature>
<accession>A0ABS7NFN6</accession>
<name>A0ABS7NFN6_9RHOB</name>
<keyword evidence="2" id="KW-0812">Transmembrane</keyword>